<name>A0A5N7CP08_PETAA</name>
<accession>A0A5N7CP08</accession>
<feature type="compositionally biased region" description="Basic and acidic residues" evidence="1">
    <location>
        <begin position="54"/>
        <end position="63"/>
    </location>
</feature>
<feature type="compositionally biased region" description="Basic residues" evidence="1">
    <location>
        <begin position="64"/>
        <end position="93"/>
    </location>
</feature>
<dbReference type="Proteomes" id="UP000326877">
    <property type="component" value="Unassembled WGS sequence"/>
</dbReference>
<evidence type="ECO:0000313" key="2">
    <source>
        <dbReference type="EMBL" id="KAE8395834.1"/>
    </source>
</evidence>
<feature type="compositionally biased region" description="Basic and acidic residues" evidence="1">
    <location>
        <begin position="14"/>
        <end position="29"/>
    </location>
</feature>
<organism evidence="2">
    <name type="scientific">Petromyces alliaceus</name>
    <name type="common">Aspergillus alliaceus</name>
    <dbReference type="NCBI Taxonomy" id="209559"/>
    <lineage>
        <taxon>Eukaryota</taxon>
        <taxon>Fungi</taxon>
        <taxon>Dikarya</taxon>
        <taxon>Ascomycota</taxon>
        <taxon>Pezizomycotina</taxon>
        <taxon>Eurotiomycetes</taxon>
        <taxon>Eurotiomycetidae</taxon>
        <taxon>Eurotiales</taxon>
        <taxon>Aspergillaceae</taxon>
        <taxon>Aspergillus</taxon>
        <taxon>Aspergillus subgen. Circumdati</taxon>
    </lineage>
</organism>
<reference evidence="2" key="1">
    <citation type="submission" date="2019-04" db="EMBL/GenBank/DDBJ databases">
        <title>Friends and foes A comparative genomics studyof 23 Aspergillus species from section Flavi.</title>
        <authorList>
            <consortium name="DOE Joint Genome Institute"/>
            <person name="Kjaerbolling I."/>
            <person name="Vesth T."/>
            <person name="Frisvad J.C."/>
            <person name="Nybo J.L."/>
            <person name="Theobald S."/>
            <person name="Kildgaard S."/>
            <person name="Isbrandt T."/>
            <person name="Kuo A."/>
            <person name="Sato A."/>
            <person name="Lyhne E.K."/>
            <person name="Kogle M.E."/>
            <person name="Wiebenga A."/>
            <person name="Kun R.S."/>
            <person name="Lubbers R.J."/>
            <person name="Makela M.R."/>
            <person name="Barry K."/>
            <person name="Chovatia M."/>
            <person name="Clum A."/>
            <person name="Daum C."/>
            <person name="Haridas S."/>
            <person name="He G."/>
            <person name="LaButti K."/>
            <person name="Lipzen A."/>
            <person name="Mondo S."/>
            <person name="Riley R."/>
            <person name="Salamov A."/>
            <person name="Simmons B.A."/>
            <person name="Magnuson J.K."/>
            <person name="Henrissat B."/>
            <person name="Mortensen U.H."/>
            <person name="Larsen T.O."/>
            <person name="Devries R.P."/>
            <person name="Grigoriev I.V."/>
            <person name="Machida M."/>
            <person name="Baker S.E."/>
            <person name="Andersen M.R."/>
        </authorList>
    </citation>
    <scope>NUCLEOTIDE SEQUENCE [LARGE SCALE GENOMIC DNA]</scope>
    <source>
        <strain evidence="2">IBT 14317</strain>
    </source>
</reference>
<dbReference type="AlphaFoldDB" id="A0A5N7CP08"/>
<protein>
    <submittedName>
        <fullName evidence="2">Uncharacterized protein</fullName>
    </submittedName>
</protein>
<proteinExistence type="predicted"/>
<dbReference type="EMBL" id="ML735217">
    <property type="protein sequence ID" value="KAE8395834.1"/>
    <property type="molecule type" value="Genomic_DNA"/>
</dbReference>
<dbReference type="OrthoDB" id="103349at2759"/>
<feature type="region of interest" description="Disordered" evidence="1">
    <location>
        <begin position="1"/>
        <end position="101"/>
    </location>
</feature>
<gene>
    <name evidence="2" type="ORF">BDV23DRAFT_144898</name>
</gene>
<sequence length="101" mass="11510">MLRICGSRIQTSTTREKGAIERCPSEARGCKFPRGGQKRDKNQKDVRRRKRKKESTGEGEVRKEKKCKKRGAEGRKKKSGGQVARRGRGRGRVRGGEEREL</sequence>
<evidence type="ECO:0000256" key="1">
    <source>
        <dbReference type="SAM" id="MobiDB-lite"/>
    </source>
</evidence>